<evidence type="ECO:0008006" key="3">
    <source>
        <dbReference type="Google" id="ProtNLM"/>
    </source>
</evidence>
<comment type="caution">
    <text evidence="1">The sequence shown here is derived from an EMBL/GenBank/DDBJ whole genome shotgun (WGS) entry which is preliminary data.</text>
</comment>
<name>A0ABP8REY4_9PSEU</name>
<evidence type="ECO:0000313" key="2">
    <source>
        <dbReference type="Proteomes" id="UP001501598"/>
    </source>
</evidence>
<dbReference type="Proteomes" id="UP001501598">
    <property type="component" value="Unassembled WGS sequence"/>
</dbReference>
<keyword evidence="2" id="KW-1185">Reference proteome</keyword>
<gene>
    <name evidence="1" type="ORF">GCM10023175_04430</name>
</gene>
<dbReference type="RefSeq" id="WP_345412131.1">
    <property type="nucleotide sequence ID" value="NZ_BAABGT010000007.1"/>
</dbReference>
<protein>
    <recommendedName>
        <fullName evidence="3">Hydroxyneurosporene synthase CrtC</fullName>
    </recommendedName>
</protein>
<organism evidence="1 2">
    <name type="scientific">Pseudonocardia xishanensis</name>
    <dbReference type="NCBI Taxonomy" id="630995"/>
    <lineage>
        <taxon>Bacteria</taxon>
        <taxon>Bacillati</taxon>
        <taxon>Actinomycetota</taxon>
        <taxon>Actinomycetes</taxon>
        <taxon>Pseudonocardiales</taxon>
        <taxon>Pseudonocardiaceae</taxon>
        <taxon>Pseudonocardia</taxon>
    </lineage>
</organism>
<evidence type="ECO:0000313" key="1">
    <source>
        <dbReference type="EMBL" id="GAA4536894.1"/>
    </source>
</evidence>
<dbReference type="EMBL" id="BAABGT010000007">
    <property type="protein sequence ID" value="GAA4536894.1"/>
    <property type="molecule type" value="Genomic_DNA"/>
</dbReference>
<proteinExistence type="predicted"/>
<reference evidence="2" key="1">
    <citation type="journal article" date="2019" name="Int. J. Syst. Evol. Microbiol.">
        <title>The Global Catalogue of Microorganisms (GCM) 10K type strain sequencing project: providing services to taxonomists for standard genome sequencing and annotation.</title>
        <authorList>
            <consortium name="The Broad Institute Genomics Platform"/>
            <consortium name="The Broad Institute Genome Sequencing Center for Infectious Disease"/>
            <person name="Wu L."/>
            <person name="Ma J."/>
        </authorList>
    </citation>
    <scope>NUCLEOTIDE SEQUENCE [LARGE SCALE GENOMIC DNA]</scope>
    <source>
        <strain evidence="2">JCM 17906</strain>
    </source>
</reference>
<accession>A0ABP8REY4</accession>
<sequence>MLIPADDYPIHQSSLPLAQAEGGHIDFYDRFFMNGYTEDCYFALAFGTYPNRGVVDAGFAVVADGVQRSVIASGRAPWDRAVTEIGPIRFEILDPMRTLHLTVDSPEHGLSADLTFTTGTPACEEERQLRYVGPRRVMDVTRATQLGRWNGSVSSGGSQYTAGARGSFLGTKDHSWGVRHVGDPAPMAPVPGEHQLYFVWTPLHFDDEYLHAMVFQDGDGVPWSETGVLIQPLAPLASPVGPSLPIAHLASIRHEVDWAPGLRRSRGGRVFLRRRPADEEEVIHLEPLLNFRMSGIGYAHPTYKHGRWHDELVTFGEAFDVADLDNVDPRNIHVQQVVRAEWNGRVGLGIFEQMAMGRHAPSGFGDDLAGHAG</sequence>